<dbReference type="OrthoDB" id="10250354at2759"/>
<dbReference type="Gene3D" id="1.10.287.110">
    <property type="entry name" value="DnaJ domain"/>
    <property type="match status" value="1"/>
</dbReference>
<dbReference type="InterPro" id="IPR001623">
    <property type="entry name" value="DnaJ_domain"/>
</dbReference>
<dbReference type="Pfam" id="PF00226">
    <property type="entry name" value="DnaJ"/>
    <property type="match status" value="1"/>
</dbReference>
<dbReference type="PROSITE" id="PS00636">
    <property type="entry name" value="DNAJ_1"/>
    <property type="match status" value="1"/>
</dbReference>
<proteinExistence type="predicted"/>
<feature type="domain" description="J" evidence="2">
    <location>
        <begin position="67"/>
        <end position="131"/>
    </location>
</feature>
<feature type="region of interest" description="Disordered" evidence="1">
    <location>
        <begin position="131"/>
        <end position="282"/>
    </location>
</feature>
<feature type="compositionally biased region" description="Basic and acidic residues" evidence="1">
    <location>
        <begin position="391"/>
        <end position="418"/>
    </location>
</feature>
<dbReference type="Proteomes" id="UP000701853">
    <property type="component" value="Chromosome 8"/>
</dbReference>
<feature type="compositionally biased region" description="Polar residues" evidence="1">
    <location>
        <begin position="166"/>
        <end position="183"/>
    </location>
</feature>
<organism evidence="3 4">
    <name type="scientific">Gossypium anomalum</name>
    <dbReference type="NCBI Taxonomy" id="47600"/>
    <lineage>
        <taxon>Eukaryota</taxon>
        <taxon>Viridiplantae</taxon>
        <taxon>Streptophyta</taxon>
        <taxon>Embryophyta</taxon>
        <taxon>Tracheophyta</taxon>
        <taxon>Spermatophyta</taxon>
        <taxon>Magnoliopsida</taxon>
        <taxon>eudicotyledons</taxon>
        <taxon>Gunneridae</taxon>
        <taxon>Pentapetalae</taxon>
        <taxon>rosids</taxon>
        <taxon>malvids</taxon>
        <taxon>Malvales</taxon>
        <taxon>Malvaceae</taxon>
        <taxon>Malvoideae</taxon>
        <taxon>Gossypium</taxon>
    </lineage>
</organism>
<evidence type="ECO:0000256" key="1">
    <source>
        <dbReference type="SAM" id="MobiDB-lite"/>
    </source>
</evidence>
<feature type="compositionally biased region" description="Polar residues" evidence="1">
    <location>
        <begin position="194"/>
        <end position="210"/>
    </location>
</feature>
<gene>
    <name evidence="3" type="ORF">CXB51_020615</name>
</gene>
<reference evidence="3 4" key="1">
    <citation type="journal article" date="2021" name="bioRxiv">
        <title>The Gossypium anomalum genome as a resource for cotton improvement and evolutionary analysis of hybrid incompatibility.</title>
        <authorList>
            <person name="Grover C.E."/>
            <person name="Yuan D."/>
            <person name="Arick M.A."/>
            <person name="Miller E.R."/>
            <person name="Hu G."/>
            <person name="Peterson D.G."/>
            <person name="Wendel J.F."/>
            <person name="Udall J.A."/>
        </authorList>
    </citation>
    <scope>NUCLEOTIDE SEQUENCE [LARGE SCALE GENOMIC DNA]</scope>
    <source>
        <strain evidence="3">JFW-Udall</strain>
        <tissue evidence="3">Leaf</tissue>
    </source>
</reference>
<dbReference type="PROSITE" id="PS50076">
    <property type="entry name" value="DNAJ_2"/>
    <property type="match status" value="1"/>
</dbReference>
<accession>A0A8J5YKD9</accession>
<evidence type="ECO:0000313" key="4">
    <source>
        <dbReference type="Proteomes" id="UP000701853"/>
    </source>
</evidence>
<dbReference type="AlphaFoldDB" id="A0A8J5YKD9"/>
<dbReference type="PANTHER" id="PTHR44137:SF57">
    <property type="entry name" value="CHAPERONE DNAJ-DOMAIN PROTEIN"/>
    <property type="match status" value="1"/>
</dbReference>
<dbReference type="PANTHER" id="PTHR44137">
    <property type="entry name" value="BNAC03G44070D PROTEIN"/>
    <property type="match status" value="1"/>
</dbReference>
<dbReference type="EMBL" id="JAHUZN010000008">
    <property type="protein sequence ID" value="KAG8487109.1"/>
    <property type="molecule type" value="Genomic_DNA"/>
</dbReference>
<dbReference type="PRINTS" id="PR00625">
    <property type="entry name" value="JDOMAIN"/>
</dbReference>
<evidence type="ECO:0000313" key="3">
    <source>
        <dbReference type="EMBL" id="KAG8487109.1"/>
    </source>
</evidence>
<feature type="compositionally biased region" description="Polar residues" evidence="1">
    <location>
        <begin position="220"/>
        <end position="282"/>
    </location>
</feature>
<protein>
    <recommendedName>
        <fullName evidence="2">J domain-containing protein</fullName>
    </recommendedName>
</protein>
<feature type="compositionally biased region" description="Polar residues" evidence="1">
    <location>
        <begin position="132"/>
        <end position="151"/>
    </location>
</feature>
<name>A0A8J5YKD9_9ROSI</name>
<feature type="compositionally biased region" description="Polar residues" evidence="1">
    <location>
        <begin position="428"/>
        <end position="459"/>
    </location>
</feature>
<comment type="caution">
    <text evidence="3">The sequence shown here is derived from an EMBL/GenBank/DDBJ whole genome shotgun (WGS) entry which is preliminary data.</text>
</comment>
<dbReference type="SUPFAM" id="SSF46565">
    <property type="entry name" value="Chaperone J-domain"/>
    <property type="match status" value="1"/>
</dbReference>
<dbReference type="InterPro" id="IPR018253">
    <property type="entry name" value="DnaJ_domain_CS"/>
</dbReference>
<feature type="region of interest" description="Disordered" evidence="1">
    <location>
        <begin position="371"/>
        <end position="459"/>
    </location>
</feature>
<keyword evidence="4" id="KW-1185">Reference proteome</keyword>
<evidence type="ECO:0000259" key="2">
    <source>
        <dbReference type="PROSITE" id="PS50076"/>
    </source>
</evidence>
<sequence>MECNKEEAIRARGIAEHKMKNDDFEGAKRLALKAQKLFPELENIAQLLAVCNVHHCAKLKLNGSEMDWYGILQLDRSANKSSIKKQYRKLALLLHPDKNKFAGAEAAFKLIEEANAVLADQTKRSLYDMKTASKTPHPSNTASTNAGLSKSSEYHTKPAPKPTPCPSNTTSANADQTKSSQYDTKPAPKPTPRPSNTTSANADRTKSSQYGIKAAPKSTPPLSNTASANADQTKSSQSEAETALKSTPRPSNTTCAYADQAKSSQYDTKTAPNPTPHPLNSTNTSVGSAGRLYEPRNNNQNGYSNFTSSNSYQPTWHQTFRPPCSVYHHHYNLVHRWLTCPSCGSFIGSTNVGPQGCCWRPYGFAGRGPIAKAGSGSQEEEMASKCRSQMRRKEEGSDESCKLYGQRKEERPRHDMKTASKPKLHPLNNPSASSVGNDQYKPTSNNQNGFSNSYEPAWQ</sequence>
<dbReference type="InterPro" id="IPR036869">
    <property type="entry name" value="J_dom_sf"/>
</dbReference>
<dbReference type="CDD" id="cd06257">
    <property type="entry name" value="DnaJ"/>
    <property type="match status" value="1"/>
</dbReference>
<dbReference type="SMART" id="SM00271">
    <property type="entry name" value="DnaJ"/>
    <property type="match status" value="1"/>
</dbReference>